<dbReference type="GO" id="GO:0000435">
    <property type="term" value="P:positive regulation of transcription from RNA polymerase II promoter by galactose"/>
    <property type="evidence" value="ECO:0007669"/>
    <property type="project" value="TreeGrafter"/>
</dbReference>
<dbReference type="GO" id="GO:0006351">
    <property type="term" value="P:DNA-templated transcription"/>
    <property type="evidence" value="ECO:0007669"/>
    <property type="project" value="InterPro"/>
</dbReference>
<keyword evidence="6" id="KW-1185">Reference proteome</keyword>
<organism evidence="5 6">
    <name type="scientific">Clonostachys chloroleuca</name>
    <dbReference type="NCBI Taxonomy" id="1926264"/>
    <lineage>
        <taxon>Eukaryota</taxon>
        <taxon>Fungi</taxon>
        <taxon>Dikarya</taxon>
        <taxon>Ascomycota</taxon>
        <taxon>Pezizomycotina</taxon>
        <taxon>Sordariomycetes</taxon>
        <taxon>Hypocreomycetidae</taxon>
        <taxon>Hypocreales</taxon>
        <taxon>Bionectriaceae</taxon>
        <taxon>Clonostachys</taxon>
    </lineage>
</organism>
<proteinExistence type="predicted"/>
<dbReference type="PANTHER" id="PTHR47424:SF12">
    <property type="entry name" value="TRANSCRIPTION FACTOR ASQA"/>
    <property type="match status" value="1"/>
</dbReference>
<comment type="caution">
    <text evidence="5">The sequence shown here is derived from an EMBL/GenBank/DDBJ whole genome shotgun (WGS) entry which is preliminary data.</text>
</comment>
<dbReference type="GO" id="GO:0008270">
    <property type="term" value="F:zinc ion binding"/>
    <property type="evidence" value="ECO:0007669"/>
    <property type="project" value="InterPro"/>
</dbReference>
<evidence type="ECO:0000256" key="1">
    <source>
        <dbReference type="ARBA" id="ARBA00023015"/>
    </source>
</evidence>
<keyword evidence="1" id="KW-0805">Transcription regulation</keyword>
<dbReference type="Pfam" id="PF04082">
    <property type="entry name" value="Fungal_trans"/>
    <property type="match status" value="1"/>
</dbReference>
<protein>
    <recommendedName>
        <fullName evidence="4">Xylanolytic transcriptional activator regulatory domain-containing protein</fullName>
    </recommendedName>
</protein>
<dbReference type="Proteomes" id="UP001160390">
    <property type="component" value="Unassembled WGS sequence"/>
</dbReference>
<dbReference type="GO" id="GO:0005634">
    <property type="term" value="C:nucleus"/>
    <property type="evidence" value="ECO:0007669"/>
    <property type="project" value="TreeGrafter"/>
</dbReference>
<dbReference type="InterPro" id="IPR051127">
    <property type="entry name" value="Fungal_SecMet_Regulators"/>
</dbReference>
<dbReference type="EMBL" id="CABFNP030000642">
    <property type="protein sequence ID" value="CAI6071317.1"/>
    <property type="molecule type" value="Genomic_DNA"/>
</dbReference>
<dbReference type="GO" id="GO:0000978">
    <property type="term" value="F:RNA polymerase II cis-regulatory region sequence-specific DNA binding"/>
    <property type="evidence" value="ECO:0007669"/>
    <property type="project" value="TreeGrafter"/>
</dbReference>
<gene>
    <name evidence="5" type="ORF">CCHLO57077_00016131</name>
</gene>
<dbReference type="InterPro" id="IPR007219">
    <property type="entry name" value="XnlR_reg_dom"/>
</dbReference>
<accession>A0AA35LTL4</accession>
<evidence type="ECO:0000256" key="3">
    <source>
        <dbReference type="ARBA" id="ARBA00023242"/>
    </source>
</evidence>
<evidence type="ECO:0000256" key="2">
    <source>
        <dbReference type="ARBA" id="ARBA00023163"/>
    </source>
</evidence>
<name>A0AA35LTL4_9HYPO</name>
<keyword evidence="3" id="KW-0539">Nucleus</keyword>
<dbReference type="SMART" id="SM00906">
    <property type="entry name" value="Fungal_trans"/>
    <property type="match status" value="1"/>
</dbReference>
<keyword evidence="2" id="KW-0804">Transcription</keyword>
<evidence type="ECO:0000313" key="6">
    <source>
        <dbReference type="Proteomes" id="UP001160390"/>
    </source>
</evidence>
<evidence type="ECO:0000259" key="4">
    <source>
        <dbReference type="SMART" id="SM00906"/>
    </source>
</evidence>
<dbReference type="GO" id="GO:0000981">
    <property type="term" value="F:DNA-binding transcription factor activity, RNA polymerase II-specific"/>
    <property type="evidence" value="ECO:0007669"/>
    <property type="project" value="TreeGrafter"/>
</dbReference>
<sequence length="486" mass="53833">MRRPSPLVDIVVAMSMQLGVSSGLPFETADGYATVAGQAYYLRCQRLLAYELESPSISTLQCQILCSVYLCCATFHNMADGVCATVVRTAYMLGLHLDPPSTMPPKEREMRRRLGWAVYILDSKLGMKHGRPFLISQSQFSPKLPGHALEIALQAGSSYAPLGDNLTWLSFHHEHARLFLITRAIYSTVFQPQNPYDESITLDEQEALEARATALEDNMKELEEWANSVPDALKTKRTNNTRPFSADTCALNIDPFAPLWLQRQRLLLELMYHNLCTNLYRPFISFGPATASNAIELASSKCASHASTLTNILHQVLSSNFILNGWHEAFQWQWNASMTLLGFVLAYPLAPSAADAKRSIDLSLAVLDQFGESLAVAARAAKVVRQLVANIKLVRAQDTGTMAVFGESINGNLDQCTIDHTRLTTNTGLAIQSSEVGLAENAFGSEEIATASLQATLNMAFDVDQWAIPEMFWPLHTKEFDDYIDT</sequence>
<reference evidence="5" key="1">
    <citation type="submission" date="2023-01" db="EMBL/GenBank/DDBJ databases">
        <authorList>
            <person name="Piombo E."/>
        </authorList>
    </citation>
    <scope>NUCLEOTIDE SEQUENCE</scope>
</reference>
<evidence type="ECO:0000313" key="5">
    <source>
        <dbReference type="EMBL" id="CAI6071317.1"/>
    </source>
</evidence>
<dbReference type="AlphaFoldDB" id="A0AA35LTL4"/>
<dbReference type="CDD" id="cd12148">
    <property type="entry name" value="fungal_TF_MHR"/>
    <property type="match status" value="1"/>
</dbReference>
<dbReference type="PANTHER" id="PTHR47424">
    <property type="entry name" value="REGULATORY PROTEIN GAL4"/>
    <property type="match status" value="1"/>
</dbReference>
<feature type="domain" description="Xylanolytic transcriptional activator regulatory" evidence="4">
    <location>
        <begin position="79"/>
        <end position="151"/>
    </location>
</feature>